<dbReference type="NCBIfam" id="TIGR02937">
    <property type="entry name" value="sigma70-ECF"/>
    <property type="match status" value="1"/>
</dbReference>
<accession>A0ABV7YGZ1</accession>
<evidence type="ECO:0000256" key="4">
    <source>
        <dbReference type="ARBA" id="ARBA00023125"/>
    </source>
</evidence>
<evidence type="ECO:0000313" key="8">
    <source>
        <dbReference type="EMBL" id="MFC3763345.1"/>
    </source>
</evidence>
<protein>
    <submittedName>
        <fullName evidence="8">SigE family RNA polymerase sigma factor</fullName>
    </submittedName>
</protein>
<comment type="similarity">
    <text evidence="1">Belongs to the sigma-70 factor family. ECF subfamily.</text>
</comment>
<dbReference type="PANTHER" id="PTHR43133:SF50">
    <property type="entry name" value="ECF RNA POLYMERASE SIGMA FACTOR SIGM"/>
    <property type="match status" value="1"/>
</dbReference>
<dbReference type="InterPro" id="IPR007627">
    <property type="entry name" value="RNA_pol_sigma70_r2"/>
</dbReference>
<dbReference type="Gene3D" id="1.10.1740.10">
    <property type="match status" value="1"/>
</dbReference>
<feature type="domain" description="RNA polymerase sigma-70 region 2" evidence="6">
    <location>
        <begin position="16"/>
        <end position="79"/>
    </location>
</feature>
<dbReference type="NCBIfam" id="TIGR02983">
    <property type="entry name" value="SigE-fam_strep"/>
    <property type="match status" value="1"/>
</dbReference>
<dbReference type="Pfam" id="PF04542">
    <property type="entry name" value="Sigma70_r2"/>
    <property type="match status" value="1"/>
</dbReference>
<evidence type="ECO:0000259" key="7">
    <source>
        <dbReference type="Pfam" id="PF08281"/>
    </source>
</evidence>
<dbReference type="EMBL" id="JBHRZH010000018">
    <property type="protein sequence ID" value="MFC3763345.1"/>
    <property type="molecule type" value="Genomic_DNA"/>
</dbReference>
<dbReference type="Pfam" id="PF08281">
    <property type="entry name" value="Sigma70_r4_2"/>
    <property type="match status" value="1"/>
</dbReference>
<sequence>MTDAAEDFHAYVYARYRALMRTAFLLTGDHHAAEDLVQTALAKAFLAWARIERREAIDSYIRKTMVNEHTSWWRRAWRRREVTREQVPDQPLDDLGERDRDLWDLVERLPAKQRVAVVLRYYEDLTEAETAAALGVSVSAVKSRTSRAIAELRSVLTEPTSVERNAR</sequence>
<keyword evidence="2" id="KW-0805">Transcription regulation</keyword>
<dbReference type="CDD" id="cd06171">
    <property type="entry name" value="Sigma70_r4"/>
    <property type="match status" value="1"/>
</dbReference>
<dbReference type="InterPro" id="IPR014284">
    <property type="entry name" value="RNA_pol_sigma-70_dom"/>
</dbReference>
<keyword evidence="5" id="KW-0804">Transcription</keyword>
<dbReference type="InterPro" id="IPR036388">
    <property type="entry name" value="WH-like_DNA-bd_sf"/>
</dbReference>
<keyword evidence="3" id="KW-0731">Sigma factor</keyword>
<dbReference type="PANTHER" id="PTHR43133">
    <property type="entry name" value="RNA POLYMERASE ECF-TYPE SIGMA FACTO"/>
    <property type="match status" value="1"/>
</dbReference>
<evidence type="ECO:0000256" key="3">
    <source>
        <dbReference type="ARBA" id="ARBA00023082"/>
    </source>
</evidence>
<dbReference type="Gene3D" id="1.10.10.10">
    <property type="entry name" value="Winged helix-like DNA-binding domain superfamily/Winged helix DNA-binding domain"/>
    <property type="match status" value="1"/>
</dbReference>
<comment type="caution">
    <text evidence="8">The sequence shown here is derived from an EMBL/GenBank/DDBJ whole genome shotgun (WGS) entry which is preliminary data.</text>
</comment>
<gene>
    <name evidence="8" type="ORF">ACFOUW_21080</name>
</gene>
<dbReference type="Proteomes" id="UP001595699">
    <property type="component" value="Unassembled WGS sequence"/>
</dbReference>
<feature type="domain" description="RNA polymerase sigma factor 70 region 4 type 2" evidence="7">
    <location>
        <begin position="101"/>
        <end position="152"/>
    </location>
</feature>
<dbReference type="SUPFAM" id="SSF88946">
    <property type="entry name" value="Sigma2 domain of RNA polymerase sigma factors"/>
    <property type="match status" value="1"/>
</dbReference>
<proteinExistence type="inferred from homology"/>
<dbReference type="InterPro" id="IPR013325">
    <property type="entry name" value="RNA_pol_sigma_r2"/>
</dbReference>
<reference evidence="9" key="1">
    <citation type="journal article" date="2019" name="Int. J. Syst. Evol. Microbiol.">
        <title>The Global Catalogue of Microorganisms (GCM) 10K type strain sequencing project: providing services to taxonomists for standard genome sequencing and annotation.</title>
        <authorList>
            <consortium name="The Broad Institute Genomics Platform"/>
            <consortium name="The Broad Institute Genome Sequencing Center for Infectious Disease"/>
            <person name="Wu L."/>
            <person name="Ma J."/>
        </authorList>
    </citation>
    <scope>NUCLEOTIDE SEQUENCE [LARGE SCALE GENOMIC DNA]</scope>
    <source>
        <strain evidence="9">CGMCC 4.7241</strain>
    </source>
</reference>
<keyword evidence="4" id="KW-0238">DNA-binding</keyword>
<dbReference type="InterPro" id="IPR039425">
    <property type="entry name" value="RNA_pol_sigma-70-like"/>
</dbReference>
<dbReference type="InterPro" id="IPR013324">
    <property type="entry name" value="RNA_pol_sigma_r3/r4-like"/>
</dbReference>
<name>A0ABV7YGZ1_9ACTN</name>
<dbReference type="InterPro" id="IPR014325">
    <property type="entry name" value="RNA_pol_sigma-E_actinobac"/>
</dbReference>
<evidence type="ECO:0000313" key="9">
    <source>
        <dbReference type="Proteomes" id="UP001595699"/>
    </source>
</evidence>
<dbReference type="SUPFAM" id="SSF88659">
    <property type="entry name" value="Sigma3 and sigma4 domains of RNA polymerase sigma factors"/>
    <property type="match status" value="1"/>
</dbReference>
<dbReference type="RefSeq" id="WP_205117709.1">
    <property type="nucleotide sequence ID" value="NZ_JAFBCM010000001.1"/>
</dbReference>
<evidence type="ECO:0000259" key="6">
    <source>
        <dbReference type="Pfam" id="PF04542"/>
    </source>
</evidence>
<evidence type="ECO:0000256" key="1">
    <source>
        <dbReference type="ARBA" id="ARBA00010641"/>
    </source>
</evidence>
<organism evidence="8 9">
    <name type="scientific">Tenggerimyces flavus</name>
    <dbReference type="NCBI Taxonomy" id="1708749"/>
    <lineage>
        <taxon>Bacteria</taxon>
        <taxon>Bacillati</taxon>
        <taxon>Actinomycetota</taxon>
        <taxon>Actinomycetes</taxon>
        <taxon>Propionibacteriales</taxon>
        <taxon>Nocardioidaceae</taxon>
        <taxon>Tenggerimyces</taxon>
    </lineage>
</organism>
<keyword evidence="9" id="KW-1185">Reference proteome</keyword>
<dbReference type="InterPro" id="IPR013249">
    <property type="entry name" value="RNA_pol_sigma70_r4_t2"/>
</dbReference>
<evidence type="ECO:0000256" key="5">
    <source>
        <dbReference type="ARBA" id="ARBA00023163"/>
    </source>
</evidence>
<evidence type="ECO:0000256" key="2">
    <source>
        <dbReference type="ARBA" id="ARBA00023015"/>
    </source>
</evidence>